<protein>
    <recommendedName>
        <fullName evidence="3">CHAT domain-containing protein</fullName>
    </recommendedName>
</protein>
<proteinExistence type="predicted"/>
<sequence>MLTMALGSGIFCLEGQWDSDLRDRKSVRPILELLDSLRIAAFIHRDVATTDEFEYFVNKWVQKRYDDYRVLYLAMHGEDGSVYLGRDDVMLEDLQEMLRGKCGGKVIYFGTCLTLRGDAKRIQEFARVTGARAVVGYQREVDWLQAAAFEVLLLQRLSTGLRSDAIFNRLVKEHGLFAKSLGLVVGTKNQVHRVPLREPRSSAAH</sequence>
<reference evidence="1 2" key="1">
    <citation type="submission" date="2018-10" db="EMBL/GenBank/DDBJ databases">
        <title>Marmoricola sp. 4Q3S-7 whole genome shotgun sequence.</title>
        <authorList>
            <person name="Li F."/>
        </authorList>
    </citation>
    <scope>NUCLEOTIDE SEQUENCE [LARGE SCALE GENOMIC DNA]</scope>
    <source>
        <strain evidence="1 2">4Q3S-7</strain>
    </source>
</reference>
<evidence type="ECO:0000313" key="2">
    <source>
        <dbReference type="Proteomes" id="UP000281708"/>
    </source>
</evidence>
<organism evidence="1 2">
    <name type="scientific">Nocardioides mangrovicus</name>
    <dbReference type="NCBI Taxonomy" id="2478913"/>
    <lineage>
        <taxon>Bacteria</taxon>
        <taxon>Bacillati</taxon>
        <taxon>Actinomycetota</taxon>
        <taxon>Actinomycetes</taxon>
        <taxon>Propionibacteriales</taxon>
        <taxon>Nocardioidaceae</taxon>
        <taxon>Nocardioides</taxon>
    </lineage>
</organism>
<keyword evidence="2" id="KW-1185">Reference proteome</keyword>
<evidence type="ECO:0000313" key="1">
    <source>
        <dbReference type="EMBL" id="RLV47720.1"/>
    </source>
</evidence>
<gene>
    <name evidence="1" type="ORF">D9V37_16370</name>
</gene>
<comment type="caution">
    <text evidence="1">The sequence shown here is derived from an EMBL/GenBank/DDBJ whole genome shotgun (WGS) entry which is preliminary data.</text>
</comment>
<name>A0A3L8NX30_9ACTN</name>
<dbReference type="EMBL" id="RDBE01000010">
    <property type="protein sequence ID" value="RLV47720.1"/>
    <property type="molecule type" value="Genomic_DNA"/>
</dbReference>
<evidence type="ECO:0008006" key="3">
    <source>
        <dbReference type="Google" id="ProtNLM"/>
    </source>
</evidence>
<accession>A0A3L8NX30</accession>
<dbReference type="Pfam" id="PF20347">
    <property type="entry name" value="DUF6642"/>
    <property type="match status" value="1"/>
</dbReference>
<dbReference type="InterPro" id="IPR046584">
    <property type="entry name" value="DUF6642"/>
</dbReference>
<dbReference type="Proteomes" id="UP000281708">
    <property type="component" value="Unassembled WGS sequence"/>
</dbReference>
<dbReference type="AlphaFoldDB" id="A0A3L8NX30"/>